<protein>
    <submittedName>
        <fullName evidence="1">Uncharacterized protein</fullName>
    </submittedName>
</protein>
<sequence length="52" mass="5231">MEKNTHAGESEVLSPAQLAVNGGRVPGIGLPHLQLVDGRAGSKVASDKPGLA</sequence>
<accession>A0A645I4I2</accession>
<proteinExistence type="predicted"/>
<comment type="caution">
    <text evidence="1">The sequence shown here is derived from an EMBL/GenBank/DDBJ whole genome shotgun (WGS) entry which is preliminary data.</text>
</comment>
<dbReference type="EMBL" id="VSSQ01106677">
    <property type="protein sequence ID" value="MPN46201.1"/>
    <property type="molecule type" value="Genomic_DNA"/>
</dbReference>
<organism evidence="1">
    <name type="scientific">bioreactor metagenome</name>
    <dbReference type="NCBI Taxonomy" id="1076179"/>
    <lineage>
        <taxon>unclassified sequences</taxon>
        <taxon>metagenomes</taxon>
        <taxon>ecological metagenomes</taxon>
    </lineage>
</organism>
<dbReference type="AlphaFoldDB" id="A0A645I4I2"/>
<evidence type="ECO:0000313" key="1">
    <source>
        <dbReference type="EMBL" id="MPN46201.1"/>
    </source>
</evidence>
<gene>
    <name evidence="1" type="ORF">SDC9_193784</name>
</gene>
<reference evidence="1" key="1">
    <citation type="submission" date="2019-08" db="EMBL/GenBank/DDBJ databases">
        <authorList>
            <person name="Kucharzyk K."/>
            <person name="Murdoch R.W."/>
            <person name="Higgins S."/>
            <person name="Loffler F."/>
        </authorList>
    </citation>
    <scope>NUCLEOTIDE SEQUENCE</scope>
</reference>
<name>A0A645I4I2_9ZZZZ</name>